<evidence type="ECO:0000313" key="4">
    <source>
        <dbReference type="Proteomes" id="UP001183410"/>
    </source>
</evidence>
<accession>A0ABU2JZX7</accession>
<dbReference type="SUPFAM" id="SSF52499">
    <property type="entry name" value="Isochorismatase-like hydrolases"/>
    <property type="match status" value="1"/>
</dbReference>
<dbReference type="Gene3D" id="3.40.50.850">
    <property type="entry name" value="Isochorismatase-like"/>
    <property type="match status" value="1"/>
</dbReference>
<dbReference type="EC" id="3.-.-.-" evidence="3"/>
<reference evidence="4" key="1">
    <citation type="submission" date="2023-07" db="EMBL/GenBank/DDBJ databases">
        <title>30 novel species of actinomycetes from the DSMZ collection.</title>
        <authorList>
            <person name="Nouioui I."/>
        </authorList>
    </citation>
    <scope>NUCLEOTIDE SEQUENCE [LARGE SCALE GENOMIC DNA]</scope>
    <source>
        <strain evidence="4">DSM 44915</strain>
    </source>
</reference>
<comment type="caution">
    <text evidence="3">The sequence shown here is derived from an EMBL/GenBank/DDBJ whole genome shotgun (WGS) entry which is preliminary data.</text>
</comment>
<evidence type="ECO:0000313" key="3">
    <source>
        <dbReference type="EMBL" id="MDT0269768.1"/>
    </source>
</evidence>
<dbReference type="PANTHER" id="PTHR43540">
    <property type="entry name" value="PEROXYUREIDOACRYLATE/UREIDOACRYLATE AMIDOHYDROLASE-RELATED"/>
    <property type="match status" value="1"/>
</dbReference>
<evidence type="ECO:0000256" key="1">
    <source>
        <dbReference type="ARBA" id="ARBA00022801"/>
    </source>
</evidence>
<dbReference type="RefSeq" id="WP_311669846.1">
    <property type="nucleotide sequence ID" value="NZ_JAVREO010000019.1"/>
</dbReference>
<keyword evidence="4" id="KW-1185">Reference proteome</keyword>
<name>A0ABU2JZX7_9ACTN</name>
<evidence type="ECO:0000259" key="2">
    <source>
        <dbReference type="Pfam" id="PF00857"/>
    </source>
</evidence>
<proteinExistence type="predicted"/>
<dbReference type="Proteomes" id="UP001183410">
    <property type="component" value="Unassembled WGS sequence"/>
</dbReference>
<gene>
    <name evidence="3" type="ORF">RM844_26130</name>
</gene>
<dbReference type="GO" id="GO:0016787">
    <property type="term" value="F:hydrolase activity"/>
    <property type="evidence" value="ECO:0007669"/>
    <property type="project" value="UniProtKB-KW"/>
</dbReference>
<dbReference type="InterPro" id="IPR000868">
    <property type="entry name" value="Isochorismatase-like_dom"/>
</dbReference>
<dbReference type="InterPro" id="IPR050272">
    <property type="entry name" value="Isochorismatase-like_hydrls"/>
</dbReference>
<dbReference type="InterPro" id="IPR036380">
    <property type="entry name" value="Isochorismatase-like_sf"/>
</dbReference>
<dbReference type="Pfam" id="PF00857">
    <property type="entry name" value="Isochorismatase"/>
    <property type="match status" value="1"/>
</dbReference>
<protein>
    <submittedName>
        <fullName evidence="3">Isochorismatase family cysteine hydrolase</fullName>
        <ecNumber evidence="3">3.-.-.-</ecNumber>
    </submittedName>
</protein>
<keyword evidence="1 3" id="KW-0378">Hydrolase</keyword>
<organism evidence="3 4">
    <name type="scientific">Streptomyces chisholmiae</name>
    <dbReference type="NCBI Taxonomy" id="3075540"/>
    <lineage>
        <taxon>Bacteria</taxon>
        <taxon>Bacillati</taxon>
        <taxon>Actinomycetota</taxon>
        <taxon>Actinomycetes</taxon>
        <taxon>Kitasatosporales</taxon>
        <taxon>Streptomycetaceae</taxon>
        <taxon>Streptomyces</taxon>
    </lineage>
</organism>
<dbReference type="PANTHER" id="PTHR43540:SF6">
    <property type="entry name" value="ISOCHORISMATASE-LIKE DOMAIN-CONTAINING PROTEIN"/>
    <property type="match status" value="1"/>
</dbReference>
<dbReference type="CDD" id="cd00431">
    <property type="entry name" value="cysteine_hydrolases"/>
    <property type="match status" value="1"/>
</dbReference>
<dbReference type="EMBL" id="JAVREO010000019">
    <property type="protein sequence ID" value="MDT0269768.1"/>
    <property type="molecule type" value="Genomic_DNA"/>
</dbReference>
<feature type="domain" description="Isochorismatase-like" evidence="2">
    <location>
        <begin position="44"/>
        <end position="232"/>
    </location>
</feature>
<sequence>MPHRPPTDPTAPASPAGAVGQADSFDIVVDGRPAPYGLRLGRAAVVVVDMQNDFVSPGGSVEASGGDVTLVAALVEPIAHVLEAARGRGIPVVYLQHCYRPDLADLGPERGKNALIHRAARVGLPTEAPDGSPSRVLVRDTWSTRIVDRLAPRDGELVIPKTRFSGFHGTTLDEDLRRLGVRDLILTGCTTSVCVEATLRDAMARDYRALLLTDCVDEPQGRAHHDSTVALVESSLGWTAESADLCRALA</sequence>